<dbReference type="InterPro" id="IPR044705">
    <property type="entry name" value="CCB4"/>
</dbReference>
<dbReference type="EnsemblProtists" id="EOD14866">
    <property type="protein sequence ID" value="EOD14866"/>
    <property type="gene ID" value="EMIHUDRAFT_197469"/>
</dbReference>
<dbReference type="HOGENOM" id="CLU_1063313_0_0_1"/>
<dbReference type="RefSeq" id="XP_005767295.1">
    <property type="nucleotide sequence ID" value="XM_005767238.1"/>
</dbReference>
<reference evidence="2" key="1">
    <citation type="journal article" date="2013" name="Nature">
        <title>Pan genome of the phytoplankton Emiliania underpins its global distribution.</title>
        <authorList>
            <person name="Read B.A."/>
            <person name="Kegel J."/>
            <person name="Klute M.J."/>
            <person name="Kuo A."/>
            <person name="Lefebvre S.C."/>
            <person name="Maumus F."/>
            <person name="Mayer C."/>
            <person name="Miller J."/>
            <person name="Monier A."/>
            <person name="Salamov A."/>
            <person name="Young J."/>
            <person name="Aguilar M."/>
            <person name="Claverie J.M."/>
            <person name="Frickenhaus S."/>
            <person name="Gonzalez K."/>
            <person name="Herman E.K."/>
            <person name="Lin Y.C."/>
            <person name="Napier J."/>
            <person name="Ogata H."/>
            <person name="Sarno A.F."/>
            <person name="Shmutz J."/>
            <person name="Schroeder D."/>
            <person name="de Vargas C."/>
            <person name="Verret F."/>
            <person name="von Dassow P."/>
            <person name="Valentin K."/>
            <person name="Van de Peer Y."/>
            <person name="Wheeler G."/>
            <person name="Dacks J.B."/>
            <person name="Delwiche C.F."/>
            <person name="Dyhrman S.T."/>
            <person name="Glockner G."/>
            <person name="John U."/>
            <person name="Richards T."/>
            <person name="Worden A.Z."/>
            <person name="Zhang X."/>
            <person name="Grigoriev I.V."/>
            <person name="Allen A.E."/>
            <person name="Bidle K."/>
            <person name="Borodovsky M."/>
            <person name="Bowler C."/>
            <person name="Brownlee C."/>
            <person name="Cock J.M."/>
            <person name="Elias M."/>
            <person name="Gladyshev V.N."/>
            <person name="Groth M."/>
            <person name="Guda C."/>
            <person name="Hadaegh A."/>
            <person name="Iglesias-Rodriguez M.D."/>
            <person name="Jenkins J."/>
            <person name="Jones B.M."/>
            <person name="Lawson T."/>
            <person name="Leese F."/>
            <person name="Lindquist E."/>
            <person name="Lobanov A."/>
            <person name="Lomsadze A."/>
            <person name="Malik S.B."/>
            <person name="Marsh M.E."/>
            <person name="Mackinder L."/>
            <person name="Mock T."/>
            <person name="Mueller-Roeber B."/>
            <person name="Pagarete A."/>
            <person name="Parker M."/>
            <person name="Probert I."/>
            <person name="Quesneville H."/>
            <person name="Raines C."/>
            <person name="Rensing S.A."/>
            <person name="Riano-Pachon D.M."/>
            <person name="Richier S."/>
            <person name="Rokitta S."/>
            <person name="Shiraiwa Y."/>
            <person name="Soanes D.M."/>
            <person name="van der Giezen M."/>
            <person name="Wahlund T.M."/>
            <person name="Williams B."/>
            <person name="Wilson W."/>
            <person name="Wolfe G."/>
            <person name="Wurch L.L."/>
        </authorList>
    </citation>
    <scope>NUCLEOTIDE SEQUENCE</scope>
</reference>
<dbReference type="GO" id="GO:0009507">
    <property type="term" value="C:chloroplast"/>
    <property type="evidence" value="ECO:0007669"/>
    <property type="project" value="TreeGrafter"/>
</dbReference>
<name>A0A0D3IUD1_EMIH1</name>
<keyword evidence="2" id="KW-1185">Reference proteome</keyword>
<dbReference type="eggNOG" id="ENOG502QSXP">
    <property type="taxonomic scope" value="Eukaryota"/>
</dbReference>
<evidence type="ECO:0000313" key="1">
    <source>
        <dbReference type="EnsemblProtists" id="EOD14866"/>
    </source>
</evidence>
<dbReference type="AlphaFoldDB" id="A0A0D3IUD1"/>
<proteinExistence type="predicted"/>
<dbReference type="Proteomes" id="UP000013827">
    <property type="component" value="Unassembled WGS sequence"/>
</dbReference>
<dbReference type="GeneID" id="17260999"/>
<organism evidence="1 2">
    <name type="scientific">Emiliania huxleyi (strain CCMP1516)</name>
    <dbReference type="NCBI Taxonomy" id="280463"/>
    <lineage>
        <taxon>Eukaryota</taxon>
        <taxon>Haptista</taxon>
        <taxon>Haptophyta</taxon>
        <taxon>Prymnesiophyceae</taxon>
        <taxon>Isochrysidales</taxon>
        <taxon>Noelaerhabdaceae</taxon>
        <taxon>Emiliania</taxon>
    </lineage>
</organism>
<dbReference type="InterPro" id="IPR021325">
    <property type="entry name" value="CCB2/CCB4"/>
</dbReference>
<dbReference type="PANTHER" id="PTHR34943:SF2">
    <property type="entry name" value="PROTEIN COFACTOR ASSEMBLY OF COMPLEX C SUBUNIT B CCB4, CHLOROPLASTIC"/>
    <property type="match status" value="1"/>
</dbReference>
<accession>A0A0D3IUD1</accession>
<dbReference type="GO" id="GO:0010190">
    <property type="term" value="P:cytochrome b6f complex assembly"/>
    <property type="evidence" value="ECO:0007669"/>
    <property type="project" value="TreeGrafter"/>
</dbReference>
<evidence type="ECO:0008006" key="3">
    <source>
        <dbReference type="Google" id="ProtNLM"/>
    </source>
</evidence>
<dbReference type="STRING" id="2903.R1DVS8"/>
<dbReference type="SUPFAM" id="SSF55781">
    <property type="entry name" value="GAF domain-like"/>
    <property type="match status" value="1"/>
</dbReference>
<dbReference type="KEGG" id="ehx:EMIHUDRAFT_197469"/>
<protein>
    <recommendedName>
        <fullName evidence="3">GAF domain-containing protein</fullName>
    </recommendedName>
</protein>
<dbReference type="Gene3D" id="3.30.450.40">
    <property type="match status" value="1"/>
</dbReference>
<reference evidence="1" key="2">
    <citation type="submission" date="2024-10" db="UniProtKB">
        <authorList>
            <consortium name="EnsemblProtists"/>
        </authorList>
    </citation>
    <scope>IDENTIFICATION</scope>
</reference>
<dbReference type="PaxDb" id="2903-EOD14866"/>
<dbReference type="PANTHER" id="PTHR34943">
    <property type="match status" value="1"/>
</dbReference>
<evidence type="ECO:0000313" key="2">
    <source>
        <dbReference type="Proteomes" id="UP000013827"/>
    </source>
</evidence>
<sequence>MSALLVGFGFALTPPPPIARPCGVALTPRCGSPHASGLLRRLRSPEVSLVAGGSLLLALVVNRLATEELLNSQSRADLIATVGPVLLMLDGLSNLAITPAEPEPVSLAGGVAVDWLDPVVSGDARRELAWATDALGAGLGASSVAIWRAGGGTLAACGLLTPRAAASPAAAVVPGPLLQKCAGSATGAPEYLPALQLLPGRVEFSYFPEATQALLMVPLGGRSGVVVLGADRKRAFGAEDVAWARAIAGRLGAALEGGDAAE</sequence>
<dbReference type="OMA" id="QGVICQP"/>
<dbReference type="Pfam" id="PF11152">
    <property type="entry name" value="CCB2_CCB4"/>
    <property type="match status" value="1"/>
</dbReference>
<dbReference type="InterPro" id="IPR029016">
    <property type="entry name" value="GAF-like_dom_sf"/>
</dbReference>